<evidence type="ECO:0000313" key="4">
    <source>
        <dbReference type="Proteomes" id="UP001215087"/>
    </source>
</evidence>
<reference evidence="1" key="3">
    <citation type="submission" date="2017-02" db="EMBL/GenBank/DDBJ databases">
        <title>Integrative analysis reveals regulation of autotrophic growth of syngas fermenting bacteria at the translational level.</title>
        <authorList>
            <person name="Song Y."/>
            <person name="Shin J."/>
            <person name="Jeong Y."/>
            <person name="Jin S."/>
            <person name="Kim D.R."/>
            <person name="Kim S.C."/>
            <person name="Cho S."/>
            <person name="Cho B.-K."/>
        </authorList>
    </citation>
    <scope>NUCLEOTIDE SEQUENCE</scope>
    <source>
        <strain evidence="1">ATCC 8486</strain>
    </source>
</reference>
<evidence type="ECO:0000313" key="1">
    <source>
        <dbReference type="EMBL" id="ARD65593.1"/>
    </source>
</evidence>
<gene>
    <name evidence="1" type="ORF">B2M23_08585</name>
    <name evidence="2" type="ORF">PTZ04_04445</name>
</gene>
<protein>
    <submittedName>
        <fullName evidence="2">Cyclic lactone autoinducer peptide</fullName>
    </submittedName>
</protein>
<evidence type="ECO:0000313" key="3">
    <source>
        <dbReference type="Proteomes" id="UP000192391"/>
    </source>
</evidence>
<name>A0AAC9W360_EUBLI</name>
<dbReference type="NCBIfam" id="TIGR04223">
    <property type="entry name" value="quorum_AgrD"/>
    <property type="match status" value="1"/>
</dbReference>
<proteinExistence type="predicted"/>
<organism evidence="1 3">
    <name type="scientific">Eubacterium limosum</name>
    <dbReference type="NCBI Taxonomy" id="1736"/>
    <lineage>
        <taxon>Bacteria</taxon>
        <taxon>Bacillati</taxon>
        <taxon>Bacillota</taxon>
        <taxon>Clostridia</taxon>
        <taxon>Eubacteriales</taxon>
        <taxon>Eubacteriaceae</taxon>
        <taxon>Eubacterium</taxon>
    </lineage>
</organism>
<dbReference type="Proteomes" id="UP000192391">
    <property type="component" value="Chromosome"/>
</dbReference>
<dbReference type="KEGG" id="elim:B2M23_08585"/>
<accession>A0AAC9W360</accession>
<keyword evidence="4" id="KW-1185">Reference proteome</keyword>
<evidence type="ECO:0000313" key="2">
    <source>
        <dbReference type="EMBL" id="MDE1469501.1"/>
    </source>
</evidence>
<dbReference type="EMBL" id="CP019962">
    <property type="protein sequence ID" value="ARD65593.1"/>
    <property type="molecule type" value="Genomic_DNA"/>
</dbReference>
<dbReference type="Proteomes" id="UP001215087">
    <property type="component" value="Unassembled WGS sequence"/>
</dbReference>
<reference evidence="2 4" key="4">
    <citation type="submission" date="2023-02" db="EMBL/GenBank/DDBJ databases">
        <title>Comparative genome analysis of Eubacterium limosum species.</title>
        <authorList>
            <person name="Bak J.E."/>
        </authorList>
    </citation>
    <scope>NUCLEOTIDE SEQUENCE [LARGE SCALE GENOMIC DNA]</scope>
    <source>
        <strain evidence="2 4">KGMB01548</strain>
    </source>
</reference>
<dbReference type="RefSeq" id="WP_081571149.1">
    <property type="nucleotide sequence ID" value="NZ_CP019962.1"/>
</dbReference>
<reference evidence="3" key="2">
    <citation type="journal article" date="2017" name="Sci. Rep.">
        <title>Determination of the Genome and Primary Transcriptome of Syngas Fermenting Eubacterium limosum ATCC 8486.</title>
        <authorList>
            <person name="Song Y."/>
            <person name="Shin J."/>
            <person name="Jeong Y."/>
            <person name="Jin S."/>
            <person name="Lee J.K."/>
            <person name="Kim D.R."/>
            <person name="Kim S.C."/>
            <person name="Cho S."/>
            <person name="Cho B.K."/>
        </authorList>
    </citation>
    <scope>NUCLEOTIDE SEQUENCE [LARGE SCALE GENOMIC DNA]</scope>
    <source>
        <strain evidence="3">ATCC 8486</strain>
    </source>
</reference>
<reference evidence="1" key="1">
    <citation type="journal article" date="2015" name="Genome Announc.">
        <title>Draft Genome Sequence of Chemolithoautotrophic Acetogenic Butanol-Producing Eubacterium limosum ATCC 8486.</title>
        <authorList>
            <person name="Song Y."/>
            <person name="Cho B.K."/>
        </authorList>
    </citation>
    <scope>NUCLEOTIDE SEQUENCE</scope>
    <source>
        <strain evidence="1">ATCC 8486</strain>
    </source>
</reference>
<dbReference type="EMBL" id="JAQSVD010000002">
    <property type="protein sequence ID" value="MDE1469501.1"/>
    <property type="molecule type" value="Genomic_DNA"/>
</dbReference>
<dbReference type="PROSITE" id="PS51257">
    <property type="entry name" value="PROKAR_LIPOPROTEIN"/>
    <property type="match status" value="1"/>
</dbReference>
<sequence length="53" mass="6018">MKKKLMEYAFKYGSMISALALMIGVSAGGAACWGWQYQPKEPEGMRKFKRNLD</sequence>
<dbReference type="AlphaFoldDB" id="A0AAC9W360"/>
<dbReference type="InterPro" id="IPR009229">
    <property type="entry name" value="AgrD"/>
</dbReference>